<feature type="transmembrane region" description="Helical" evidence="1">
    <location>
        <begin position="211"/>
        <end position="236"/>
    </location>
</feature>
<dbReference type="RefSeq" id="WP_343834643.1">
    <property type="nucleotide sequence ID" value="NZ_BAAADK010000020.1"/>
</dbReference>
<keyword evidence="1" id="KW-1133">Transmembrane helix</keyword>
<proteinExistence type="predicted"/>
<keyword evidence="1" id="KW-0812">Transmembrane</keyword>
<gene>
    <name evidence="2" type="ORF">J2S11_002192</name>
</gene>
<name>A0ABT9VZ61_9BACI</name>
<comment type="caution">
    <text evidence="2">The sequence shown here is derived from an EMBL/GenBank/DDBJ whole genome shotgun (WGS) entry which is preliminary data.</text>
</comment>
<keyword evidence="3" id="KW-1185">Reference proteome</keyword>
<protein>
    <submittedName>
        <fullName evidence="2">Uncharacterized protein</fullName>
    </submittedName>
</protein>
<sequence>MKKGESECLELIGTPIILSAVIGGSIAVVTLLTNLYLSLSKHKYHEITSYQNLVIDKLEKIYSPLLNKIKINIKKQVLIDDSIQILVEKYGYLLSDELFEDISSLRRIEDLDKLQKPFNTSKIERDNLRRKIYDSLKREFKELKGYHEKSFNRYTKKLNKTLLVSTLDKIVLICYLITISFYLFLIARLIIADITPELVFFENSIINTFFVIFMIIIIITTLSGIGAIIGNLVDFITKIRGKKKKMFTVYDYVPESGEYICRICGSTQMKYQYSRFDNCEKHSFTKNLKILYLYFNWKKKSIQFYNELDQEA</sequence>
<evidence type="ECO:0000313" key="3">
    <source>
        <dbReference type="Proteomes" id="UP001235840"/>
    </source>
</evidence>
<organism evidence="2 3">
    <name type="scientific">Caldalkalibacillus horti</name>
    <dbReference type="NCBI Taxonomy" id="77523"/>
    <lineage>
        <taxon>Bacteria</taxon>
        <taxon>Bacillati</taxon>
        <taxon>Bacillota</taxon>
        <taxon>Bacilli</taxon>
        <taxon>Bacillales</taxon>
        <taxon>Bacillaceae</taxon>
        <taxon>Caldalkalibacillus</taxon>
    </lineage>
</organism>
<reference evidence="2 3" key="1">
    <citation type="submission" date="2023-07" db="EMBL/GenBank/DDBJ databases">
        <title>Genomic Encyclopedia of Type Strains, Phase IV (KMG-IV): sequencing the most valuable type-strain genomes for metagenomic binning, comparative biology and taxonomic classification.</title>
        <authorList>
            <person name="Goeker M."/>
        </authorList>
    </citation>
    <scope>NUCLEOTIDE SEQUENCE [LARGE SCALE GENOMIC DNA]</scope>
    <source>
        <strain evidence="2 3">DSM 12751</strain>
    </source>
</reference>
<keyword evidence="1" id="KW-0472">Membrane</keyword>
<feature type="transmembrane region" description="Helical" evidence="1">
    <location>
        <begin position="12"/>
        <end position="37"/>
    </location>
</feature>
<feature type="transmembrane region" description="Helical" evidence="1">
    <location>
        <begin position="170"/>
        <end position="191"/>
    </location>
</feature>
<accession>A0ABT9VZ61</accession>
<dbReference type="EMBL" id="JAUSTY010000008">
    <property type="protein sequence ID" value="MDQ0166288.1"/>
    <property type="molecule type" value="Genomic_DNA"/>
</dbReference>
<evidence type="ECO:0000313" key="2">
    <source>
        <dbReference type="EMBL" id="MDQ0166288.1"/>
    </source>
</evidence>
<dbReference type="Proteomes" id="UP001235840">
    <property type="component" value="Unassembled WGS sequence"/>
</dbReference>
<evidence type="ECO:0000256" key="1">
    <source>
        <dbReference type="SAM" id="Phobius"/>
    </source>
</evidence>